<dbReference type="AlphaFoldDB" id="W4GEE5"/>
<accession>W4GEE5</accession>
<dbReference type="VEuPathDB" id="FungiDB:H257_08257"/>
<dbReference type="GeneID" id="20810253"/>
<reference evidence="2" key="1">
    <citation type="submission" date="2013-12" db="EMBL/GenBank/DDBJ databases">
        <title>The Genome Sequence of Aphanomyces astaci APO3.</title>
        <authorList>
            <consortium name="The Broad Institute Genomics Platform"/>
            <person name="Russ C."/>
            <person name="Tyler B."/>
            <person name="van West P."/>
            <person name="Dieguez-Uribeondo J."/>
            <person name="Young S.K."/>
            <person name="Zeng Q."/>
            <person name="Gargeya S."/>
            <person name="Fitzgerald M."/>
            <person name="Abouelleil A."/>
            <person name="Alvarado L."/>
            <person name="Chapman S.B."/>
            <person name="Gainer-Dewar J."/>
            <person name="Goldberg J."/>
            <person name="Griggs A."/>
            <person name="Gujja S."/>
            <person name="Hansen M."/>
            <person name="Howarth C."/>
            <person name="Imamovic A."/>
            <person name="Ireland A."/>
            <person name="Larimer J."/>
            <person name="McCowan C."/>
            <person name="Murphy C."/>
            <person name="Pearson M."/>
            <person name="Poon T.W."/>
            <person name="Priest M."/>
            <person name="Roberts A."/>
            <person name="Saif S."/>
            <person name="Shea T."/>
            <person name="Sykes S."/>
            <person name="Wortman J."/>
            <person name="Nusbaum C."/>
            <person name="Birren B."/>
        </authorList>
    </citation>
    <scope>NUCLEOTIDE SEQUENCE [LARGE SCALE GENOMIC DNA]</scope>
    <source>
        <strain evidence="2">APO3</strain>
    </source>
</reference>
<organism evidence="2">
    <name type="scientific">Aphanomyces astaci</name>
    <name type="common">Crayfish plague agent</name>
    <dbReference type="NCBI Taxonomy" id="112090"/>
    <lineage>
        <taxon>Eukaryota</taxon>
        <taxon>Sar</taxon>
        <taxon>Stramenopiles</taxon>
        <taxon>Oomycota</taxon>
        <taxon>Saprolegniomycetes</taxon>
        <taxon>Saprolegniales</taxon>
        <taxon>Verrucalvaceae</taxon>
        <taxon>Aphanomyces</taxon>
    </lineage>
</organism>
<keyword evidence="1" id="KW-1133">Transmembrane helix</keyword>
<keyword evidence="1" id="KW-0472">Membrane</keyword>
<protein>
    <submittedName>
        <fullName evidence="2">Uncharacterized protein</fullName>
    </submittedName>
</protein>
<gene>
    <name evidence="2" type="ORF">H257_08257</name>
</gene>
<dbReference type="EMBL" id="KI913131">
    <property type="protein sequence ID" value="ETV78042.1"/>
    <property type="molecule type" value="Genomic_DNA"/>
</dbReference>
<proteinExistence type="predicted"/>
<evidence type="ECO:0000313" key="2">
    <source>
        <dbReference type="EMBL" id="ETV78042.1"/>
    </source>
</evidence>
<dbReference type="RefSeq" id="XP_009832379.1">
    <property type="nucleotide sequence ID" value="XM_009834077.1"/>
</dbReference>
<feature type="transmembrane region" description="Helical" evidence="1">
    <location>
        <begin position="96"/>
        <end position="118"/>
    </location>
</feature>
<sequence>MKSGSSLAVTSKFGRQRSALLDAIEEEEGYDSDAKAATKCRQSVWNCPSRSVHPKFVLYRSGSSDHHDTNHRVMRQVVDAVTQGLSIVLFEICRGVLVVVVVGSVATAAVCVGVYVHMNQWQLVV</sequence>
<evidence type="ECO:0000256" key="1">
    <source>
        <dbReference type="SAM" id="Phobius"/>
    </source>
</evidence>
<keyword evidence="1" id="KW-0812">Transmembrane</keyword>
<name>W4GEE5_APHAT</name>